<organism evidence="1 3">
    <name type="scientific">Mycobacterium intracellulare subsp. chimaera</name>
    <dbReference type="NCBI Taxonomy" id="222805"/>
    <lineage>
        <taxon>Bacteria</taxon>
        <taxon>Bacillati</taxon>
        <taxon>Actinomycetota</taxon>
        <taxon>Actinomycetes</taxon>
        <taxon>Mycobacteriales</taxon>
        <taxon>Mycobacteriaceae</taxon>
        <taxon>Mycobacterium</taxon>
        <taxon>Mycobacterium avium complex (MAC)</taxon>
    </lineage>
</organism>
<reference evidence="1 3" key="1">
    <citation type="journal article" date="2017" name="Lancet Infect. Dis.">
        <title>Global outbreak of severe Mycobacterium chimaera disease after cardiac surgery: a molecular epidemiological study.</title>
        <authorList>
            <person name="van Ingen J."/>
            <person name="Kohl T."/>
            <person name="Kranzer K."/>
            <person name="Hasse B."/>
            <person name="Keller P."/>
            <person name="Szafranska A."/>
            <person name="Hillemann D."/>
            <person name="Chand M."/>
            <person name="Schreiber P."/>
            <person name="Sommerstein R."/>
            <person name="Berger C."/>
            <person name="Genoni M."/>
            <person name="Ruegg C."/>
            <person name="Troillet N."/>
            <person name="Widmer A.F."/>
            <person name="Becker S.L."/>
            <person name="Herrmann M."/>
            <person name="Eckmanns T."/>
            <person name="Haller S."/>
            <person name="Hoeller C."/>
            <person name="Debast S.B."/>
            <person name="Wolfhagen M.J."/>
            <person name="Hopman J."/>
            <person name="Kluytmans J."/>
            <person name="Langelaar M."/>
            <person name="Notermans D.W."/>
            <person name="ten Oever J."/>
            <person name="van den Barselaar P."/>
            <person name="Vonk A.B.A."/>
            <person name="Vos M.C."/>
            <person name="Ahmed N."/>
            <person name="Brown T."/>
            <person name="Crook D."/>
            <person name="Lamagni T."/>
            <person name="Phin N."/>
            <person name="Smith E.G."/>
            <person name="Zambon M."/>
            <person name="Serr A."/>
            <person name="Goetting T."/>
            <person name="Ebner W."/>
            <person name="Thuermer A."/>
            <person name="Utpatel C."/>
            <person name="Sproer C."/>
            <person name="Bunk B."/>
            <person name="Nubel U."/>
            <person name="Bloemberg G."/>
            <person name="Bottger E."/>
            <person name="Niemann S."/>
            <person name="Wagner D."/>
            <person name="Sax H."/>
        </authorList>
    </citation>
    <scope>NUCLEOTIDE SEQUENCE [LARGE SCALE GENOMIC DNA]</scope>
    <source>
        <strain evidence="1 3">ZUERICH-2</strain>
    </source>
</reference>
<accession>A0A1Y0T694</accession>
<reference evidence="2" key="2">
    <citation type="submission" date="2023-06" db="EMBL/GenBank/DDBJ databases">
        <title>Itaconate inhibition of nontuberculous mycobacteria.</title>
        <authorList>
            <person name="Breen P."/>
            <person name="Zimbric M."/>
            <person name="Caverly L."/>
        </authorList>
    </citation>
    <scope>NUCLEOTIDE SEQUENCE</scope>
    <source>
        <strain evidence="2">FLAC1071</strain>
    </source>
</reference>
<dbReference type="AlphaFoldDB" id="A0A1Y0T694"/>
<protein>
    <submittedName>
        <fullName evidence="1">Uncharacterized protein</fullName>
    </submittedName>
</protein>
<evidence type="ECO:0000313" key="2">
    <source>
        <dbReference type="EMBL" id="MDM3929379.1"/>
    </source>
</evidence>
<evidence type="ECO:0000313" key="1">
    <source>
        <dbReference type="EMBL" id="ASL15671.1"/>
    </source>
</evidence>
<name>A0A1Y0T694_MYCIT</name>
<gene>
    <name evidence="1" type="ORF">MYCOZU2_03283</name>
    <name evidence="2" type="ORF">QRB35_25690</name>
</gene>
<dbReference type="EMBL" id="CP015267">
    <property type="protein sequence ID" value="ASL15671.1"/>
    <property type="molecule type" value="Genomic_DNA"/>
</dbReference>
<dbReference type="Proteomes" id="UP001529272">
    <property type="component" value="Unassembled WGS sequence"/>
</dbReference>
<dbReference type="RefSeq" id="WP_008257454.1">
    <property type="nucleotide sequence ID" value="NZ_CAAHFK010000044.1"/>
</dbReference>
<keyword evidence="4" id="KW-1185">Reference proteome</keyword>
<proteinExistence type="predicted"/>
<dbReference type="Proteomes" id="UP000198286">
    <property type="component" value="Chromosome"/>
</dbReference>
<sequence>MSALWDIDTAPIPGPAASWRSAAVQRDATYRTLLNTVRDQLAAQLPVGPALPVLIPTVGFGGQSVRVLSHTMRELSRQRASVPISVVLLVNRPQTRPADDTATRARRLGAALGCDAVRFAVAEVALAQRTRLGVLRQLMLDAVLDAQQCDPEATGCVVADDDIVRLPAGTLAGLLRVVTGQARLALGPVLFDSPQSTPAAMLPAFFAADAFRALLAARSLRRLRQPGTSSRAAHAEFGDHAEAIALSCNLAVRAATVREAGGFAPLNEITNLVRDVHGLGGTDAITATWDFDPACENVLIDLWRRAVHISARRALPAYLAHGVPTVGQWRACRFRASRVDPVRVAPPDSIELVRLSTLRGRDKEALLAEISAALTTTLRYFPHDPEMIEDCLAALGLTLESLWVENRSAALSVRIRRAPGLLDRLMAVQDLVSEPL</sequence>
<reference evidence="2" key="3">
    <citation type="submission" date="2023-06" db="EMBL/GenBank/DDBJ databases">
        <authorList>
            <person name="Spilker T."/>
        </authorList>
    </citation>
    <scope>NUCLEOTIDE SEQUENCE</scope>
    <source>
        <strain evidence="2">FLAC1071</strain>
    </source>
</reference>
<evidence type="ECO:0000313" key="4">
    <source>
        <dbReference type="Proteomes" id="UP001529272"/>
    </source>
</evidence>
<evidence type="ECO:0000313" key="3">
    <source>
        <dbReference type="Proteomes" id="UP000198286"/>
    </source>
</evidence>
<dbReference type="GeneID" id="91489691"/>
<dbReference type="EMBL" id="JASZZX010000035">
    <property type="protein sequence ID" value="MDM3929379.1"/>
    <property type="molecule type" value="Genomic_DNA"/>
</dbReference>